<feature type="domain" description="Metallo-beta-lactamase" evidence="1">
    <location>
        <begin position="20"/>
        <end position="199"/>
    </location>
</feature>
<proteinExistence type="predicted"/>
<dbReference type="OrthoDB" id="420651at2"/>
<dbReference type="PANTHER" id="PTHR42951:SF4">
    <property type="entry name" value="ACYL-COENZYME A THIOESTERASE MBLAC2"/>
    <property type="match status" value="1"/>
</dbReference>
<sequence length="285" mass="31854">MQRERISENVYWFQSEIYAQVTAGAITGPQWAVVIDTLAIPEETLAMRSFIEETLGVPVRYIINTHHHADHTWGNCFFPGATVISHTLCRELMELRGPASLESARRQNPAFKQVKLVYPHLTFEGGDLSLRIGKKNLILTHTPGHSRDGISVLVEEDRVLFAGDAFLPLPYVVDGDPDVLSETIRRIGKMGLENIIQGHGDIILRGEIDDAVQENLNYLNNVRKAVRAAVRRKNPLEVLATIDIESCGKSRVYLGGLAEELHKRNVRFLFKQIAAEEGVVITPAD</sequence>
<dbReference type="AlphaFoldDB" id="A0A0P6XBJ0"/>
<dbReference type="Gene3D" id="3.60.15.10">
    <property type="entry name" value="Ribonuclease Z/Hydroxyacylglutathione hydrolase-like"/>
    <property type="match status" value="1"/>
</dbReference>
<dbReference type="SMART" id="SM00849">
    <property type="entry name" value="Lactamase_B"/>
    <property type="match status" value="1"/>
</dbReference>
<organism evidence="2 3">
    <name type="scientific">Bellilinea caldifistulae</name>
    <dbReference type="NCBI Taxonomy" id="360411"/>
    <lineage>
        <taxon>Bacteria</taxon>
        <taxon>Bacillati</taxon>
        <taxon>Chloroflexota</taxon>
        <taxon>Anaerolineae</taxon>
        <taxon>Anaerolineales</taxon>
        <taxon>Anaerolineaceae</taxon>
        <taxon>Bellilinea</taxon>
    </lineage>
</organism>
<reference evidence="2 3" key="1">
    <citation type="submission" date="2015-07" db="EMBL/GenBank/DDBJ databases">
        <title>Draft genome of Bellilinea caldifistulae DSM 17877.</title>
        <authorList>
            <person name="Hemp J."/>
            <person name="Ward L.M."/>
            <person name="Pace L.A."/>
            <person name="Fischer W.W."/>
        </authorList>
    </citation>
    <scope>NUCLEOTIDE SEQUENCE [LARGE SCALE GENOMIC DNA]</scope>
    <source>
        <strain evidence="2 3">GOMI-1</strain>
    </source>
</reference>
<evidence type="ECO:0000313" key="3">
    <source>
        <dbReference type="Proteomes" id="UP000050514"/>
    </source>
</evidence>
<gene>
    <name evidence="2" type="ORF">AC812_03840</name>
</gene>
<dbReference type="Pfam" id="PF00753">
    <property type="entry name" value="Lactamase_B"/>
    <property type="match status" value="1"/>
</dbReference>
<name>A0A0P6XBJ0_9CHLR</name>
<dbReference type="PANTHER" id="PTHR42951">
    <property type="entry name" value="METALLO-BETA-LACTAMASE DOMAIN-CONTAINING"/>
    <property type="match status" value="1"/>
</dbReference>
<dbReference type="STRING" id="360411.AC812_03840"/>
<dbReference type="InterPro" id="IPR001279">
    <property type="entry name" value="Metallo-B-lactamas"/>
</dbReference>
<comment type="caution">
    <text evidence="2">The sequence shown here is derived from an EMBL/GenBank/DDBJ whole genome shotgun (WGS) entry which is preliminary data.</text>
</comment>
<protein>
    <recommendedName>
        <fullName evidence="1">Metallo-beta-lactamase domain-containing protein</fullName>
    </recommendedName>
</protein>
<dbReference type="InterPro" id="IPR036866">
    <property type="entry name" value="RibonucZ/Hydroxyglut_hydro"/>
</dbReference>
<dbReference type="SUPFAM" id="SSF56281">
    <property type="entry name" value="Metallo-hydrolase/oxidoreductase"/>
    <property type="match status" value="1"/>
</dbReference>
<dbReference type="CDD" id="cd16282">
    <property type="entry name" value="metallo-hydrolase-like_MBL-fold"/>
    <property type="match status" value="1"/>
</dbReference>
<evidence type="ECO:0000313" key="2">
    <source>
        <dbReference type="EMBL" id="KPL77118.1"/>
    </source>
</evidence>
<dbReference type="InterPro" id="IPR050855">
    <property type="entry name" value="NDM-1-like"/>
</dbReference>
<dbReference type="EMBL" id="LGHJ01000010">
    <property type="protein sequence ID" value="KPL77118.1"/>
    <property type="molecule type" value="Genomic_DNA"/>
</dbReference>
<accession>A0A0P6XBJ0</accession>
<keyword evidence="3" id="KW-1185">Reference proteome</keyword>
<dbReference type="Proteomes" id="UP000050514">
    <property type="component" value="Unassembled WGS sequence"/>
</dbReference>
<dbReference type="RefSeq" id="WP_061914510.1">
    <property type="nucleotide sequence ID" value="NZ_DF967971.1"/>
</dbReference>
<evidence type="ECO:0000259" key="1">
    <source>
        <dbReference type="SMART" id="SM00849"/>
    </source>
</evidence>